<feature type="active site" evidence="11">
    <location>
        <position position="257"/>
    </location>
</feature>
<evidence type="ECO:0000256" key="11">
    <source>
        <dbReference type="HAMAP-Rule" id="MF_01916"/>
    </source>
</evidence>
<keyword evidence="10 11" id="KW-1208">Phospholipid metabolism</keyword>
<evidence type="ECO:0000256" key="2">
    <source>
        <dbReference type="ARBA" id="ARBA00022516"/>
    </source>
</evidence>
<dbReference type="GO" id="GO:0032049">
    <property type="term" value="P:cardiolipin biosynthetic process"/>
    <property type="evidence" value="ECO:0007669"/>
    <property type="project" value="UniProtKB-UniRule"/>
</dbReference>
<dbReference type="EC" id="2.7.8.-" evidence="11 12"/>
<keyword evidence="1 11" id="KW-1003">Cell membrane</keyword>
<dbReference type="InterPro" id="IPR030874">
    <property type="entry name" value="Cardiolipin_synth_Firmi"/>
</dbReference>
<evidence type="ECO:0000256" key="10">
    <source>
        <dbReference type="ARBA" id="ARBA00023264"/>
    </source>
</evidence>
<dbReference type="Gene3D" id="3.30.870.10">
    <property type="entry name" value="Endonuclease Chain A"/>
    <property type="match status" value="2"/>
</dbReference>
<keyword evidence="9 11" id="KW-0594">Phospholipid biosynthesis</keyword>
<accession>A0A4V0YFL7</accession>
<keyword evidence="15" id="KW-1185">Reference proteome</keyword>
<keyword evidence="2 11" id="KW-0444">Lipid biosynthesis</keyword>
<organism evidence="14 15">
    <name type="scientific">Paenibacillus protaetiae</name>
    <dbReference type="NCBI Taxonomy" id="2509456"/>
    <lineage>
        <taxon>Bacteria</taxon>
        <taxon>Bacillati</taxon>
        <taxon>Bacillota</taxon>
        <taxon>Bacilli</taxon>
        <taxon>Bacillales</taxon>
        <taxon>Paenibacillaceae</taxon>
        <taxon>Paenibacillus</taxon>
    </lineage>
</organism>
<evidence type="ECO:0000256" key="7">
    <source>
        <dbReference type="ARBA" id="ARBA00023098"/>
    </source>
</evidence>
<dbReference type="CDD" id="cd09110">
    <property type="entry name" value="PLDc_CLS_1"/>
    <property type="match status" value="1"/>
</dbReference>
<evidence type="ECO:0000256" key="4">
    <source>
        <dbReference type="ARBA" id="ARBA00022692"/>
    </source>
</evidence>
<dbReference type="OrthoDB" id="9762009at2"/>
<dbReference type="PROSITE" id="PS50035">
    <property type="entry name" value="PLD"/>
    <property type="match status" value="2"/>
</dbReference>
<feature type="active site" evidence="11">
    <location>
        <position position="439"/>
    </location>
</feature>
<evidence type="ECO:0000259" key="13">
    <source>
        <dbReference type="PROSITE" id="PS50035"/>
    </source>
</evidence>
<keyword evidence="5" id="KW-0677">Repeat</keyword>
<name>A0A4V0YFL7_9BACL</name>
<keyword evidence="8 11" id="KW-0472">Membrane</keyword>
<keyword evidence="3 11" id="KW-0808">Transferase</keyword>
<evidence type="ECO:0000256" key="1">
    <source>
        <dbReference type="ARBA" id="ARBA00022475"/>
    </source>
</evidence>
<dbReference type="PANTHER" id="PTHR21248:SF20">
    <property type="entry name" value="CARDIOLIPIN SYNTHASE YWIE-RELATED"/>
    <property type="match status" value="1"/>
</dbReference>
<proteinExistence type="inferred from homology"/>
<dbReference type="CDD" id="cd09112">
    <property type="entry name" value="PLDc_CLS_2"/>
    <property type="match status" value="1"/>
</dbReference>
<reference evidence="14 15" key="1">
    <citation type="submission" date="2019-01" db="EMBL/GenBank/DDBJ databases">
        <title>Genome sequencing of strain FW100M-2.</title>
        <authorList>
            <person name="Heo J."/>
            <person name="Kim S.-J."/>
            <person name="Kim J.-S."/>
            <person name="Hong S.-B."/>
            <person name="Kwon S.-W."/>
        </authorList>
    </citation>
    <scope>NUCLEOTIDE SEQUENCE [LARGE SCALE GENOMIC DNA]</scope>
    <source>
        <strain evidence="14 15">FW100M-2</strain>
    </source>
</reference>
<dbReference type="InterPro" id="IPR001736">
    <property type="entry name" value="PLipase_D/transphosphatidylase"/>
</dbReference>
<evidence type="ECO:0000313" key="15">
    <source>
        <dbReference type="Proteomes" id="UP000293568"/>
    </source>
</evidence>
<dbReference type="SMART" id="SM00155">
    <property type="entry name" value="PLDc"/>
    <property type="match status" value="2"/>
</dbReference>
<evidence type="ECO:0000256" key="6">
    <source>
        <dbReference type="ARBA" id="ARBA00022989"/>
    </source>
</evidence>
<sequence length="519" mass="58365">MKHATKKERLLSNRDVYPSCRACKLVVGTHRIEVQQVELWLFIVCLALLFYIVQLVVILLSERMNANKAAAWIFISMILPVAGFAAYWIAERDFKRHKRLRSLELSRLQEAKAISDCVSSAGELNKQWRKRAAEGERLMAALSAISQRAVTRRNRVEVLTNGESLFASLLANLKRAEHHIHMDYYTIRNDGIGSKVLDVLTERAGAGVEVRVLYDGVGSWKLGDDFLIRLQASGGRTACFSPPRSAMAARQLNYRNHSKIVVIDGRIGYVGGMNIGDEYLGRNPKLGFWRDTQLRLEGDSVYFLQELFMKHWAYAAGESLPFDQYTAPHSDPNLSEDGENVLIVASGPDSRKEPIMETVFAAVNSARSRIYMTTPYFIPDSALMTAFMSAARAGVDVRLIIPGIADTQLVLWGTLSYMEPLLAAGVKVYRYGKGFIHAKVLIIDDLLAAVGTANMDMRSLHNNFEQNAILFDERTLQRLVHDFQQDLKDSRQVDPDRFANRSRLEKAKEACGHLLSPLL</sequence>
<dbReference type="PANTHER" id="PTHR21248">
    <property type="entry name" value="CARDIOLIPIN SYNTHASE"/>
    <property type="match status" value="1"/>
</dbReference>
<feature type="domain" description="PLD phosphodiesterase" evidence="13">
    <location>
        <begin position="432"/>
        <end position="459"/>
    </location>
</feature>
<dbReference type="EMBL" id="CP035492">
    <property type="protein sequence ID" value="QAY68151.1"/>
    <property type="molecule type" value="Genomic_DNA"/>
</dbReference>
<dbReference type="KEGG" id="pprt:ET464_19000"/>
<dbReference type="HAMAP" id="MF_01916">
    <property type="entry name" value="Cardiolipin_synth_Cls"/>
    <property type="match status" value="1"/>
</dbReference>
<comment type="catalytic activity">
    <reaction evidence="11">
        <text>2 a 1,2-diacyl-sn-glycero-3-phospho-(1'-sn-glycerol) = a cardiolipin + glycerol</text>
        <dbReference type="Rhea" id="RHEA:31451"/>
        <dbReference type="ChEBI" id="CHEBI:17754"/>
        <dbReference type="ChEBI" id="CHEBI:62237"/>
        <dbReference type="ChEBI" id="CHEBI:64716"/>
    </reaction>
</comment>
<dbReference type="InterPro" id="IPR022924">
    <property type="entry name" value="Cardiolipin_synthase"/>
</dbReference>
<dbReference type="Pfam" id="PF13091">
    <property type="entry name" value="PLDc_2"/>
    <property type="match status" value="2"/>
</dbReference>
<comment type="subcellular location">
    <subcellularLocation>
        <location evidence="11">Cell membrane</location>
        <topology evidence="11">Multi-pass membrane protein</topology>
    </subcellularLocation>
</comment>
<keyword evidence="4 11" id="KW-0812">Transmembrane</keyword>
<feature type="active site" evidence="11">
    <location>
        <position position="259"/>
    </location>
</feature>
<gene>
    <name evidence="14" type="primary">cls</name>
    <name evidence="14" type="ORF">ET464_19000</name>
</gene>
<evidence type="ECO:0000256" key="12">
    <source>
        <dbReference type="NCBIfam" id="TIGR04265"/>
    </source>
</evidence>
<dbReference type="Proteomes" id="UP000293568">
    <property type="component" value="Chromosome"/>
</dbReference>
<dbReference type="GO" id="GO:0005886">
    <property type="term" value="C:plasma membrane"/>
    <property type="evidence" value="ECO:0007669"/>
    <property type="project" value="UniProtKB-SubCell"/>
</dbReference>
<dbReference type="GO" id="GO:0008808">
    <property type="term" value="F:cardiolipin synthase activity"/>
    <property type="evidence" value="ECO:0007669"/>
    <property type="project" value="UniProtKB-UniRule"/>
</dbReference>
<feature type="active site" evidence="11">
    <location>
        <position position="444"/>
    </location>
</feature>
<dbReference type="AlphaFoldDB" id="A0A4V0YFL7"/>
<feature type="domain" description="PLD phosphodiesterase" evidence="13">
    <location>
        <begin position="252"/>
        <end position="279"/>
    </location>
</feature>
<feature type="transmembrane region" description="Helical" evidence="11">
    <location>
        <begin position="72"/>
        <end position="90"/>
    </location>
</feature>
<evidence type="ECO:0000256" key="8">
    <source>
        <dbReference type="ARBA" id="ARBA00023136"/>
    </source>
</evidence>
<dbReference type="FunFam" id="3.30.870.10:FF:000014">
    <property type="entry name" value="Cardiolipin synthase"/>
    <property type="match status" value="1"/>
</dbReference>
<feature type="active site" evidence="11">
    <location>
        <position position="437"/>
    </location>
</feature>
<evidence type="ECO:0000256" key="3">
    <source>
        <dbReference type="ARBA" id="ARBA00022679"/>
    </source>
</evidence>
<dbReference type="SUPFAM" id="SSF56024">
    <property type="entry name" value="Phospholipase D/nuclease"/>
    <property type="match status" value="2"/>
</dbReference>
<evidence type="ECO:0000313" key="14">
    <source>
        <dbReference type="EMBL" id="QAY68151.1"/>
    </source>
</evidence>
<comment type="similarity">
    <text evidence="11">Belongs to the phospholipase D family. Cardiolipin synthase subfamily.</text>
</comment>
<dbReference type="NCBIfam" id="TIGR04265">
    <property type="entry name" value="bac_cardiolipin"/>
    <property type="match status" value="1"/>
</dbReference>
<evidence type="ECO:0000256" key="9">
    <source>
        <dbReference type="ARBA" id="ARBA00023209"/>
    </source>
</evidence>
<keyword evidence="6 11" id="KW-1133">Transmembrane helix</keyword>
<keyword evidence="7 11" id="KW-0443">Lipid metabolism</keyword>
<evidence type="ECO:0000256" key="5">
    <source>
        <dbReference type="ARBA" id="ARBA00022737"/>
    </source>
</evidence>
<feature type="active site" evidence="11">
    <location>
        <position position="264"/>
    </location>
</feature>
<dbReference type="InterPro" id="IPR025202">
    <property type="entry name" value="PLD-like_dom"/>
</dbReference>
<protein>
    <recommendedName>
        <fullName evidence="11 12">Cardiolipin synthase</fullName>
        <shortName evidence="11">CL synthase</shortName>
        <ecNumber evidence="11 12">2.7.8.-</ecNumber>
    </recommendedName>
</protein>
<feature type="transmembrane region" description="Helical" evidence="11">
    <location>
        <begin position="39"/>
        <end position="60"/>
    </location>
</feature>
<comment type="function">
    <text evidence="11">Catalyzes the reversible phosphatidyl group transfer from one phosphatidylglycerol molecule to another to form cardiolipin (CL) (diphosphatidylglycerol) and glycerol.</text>
</comment>